<dbReference type="Proteomes" id="UP000295198">
    <property type="component" value="Unassembled WGS sequence"/>
</dbReference>
<dbReference type="SUPFAM" id="SSF54909">
    <property type="entry name" value="Dimeric alpha+beta barrel"/>
    <property type="match status" value="1"/>
</dbReference>
<accession>A0A4V1XYY9</accession>
<dbReference type="InterPro" id="IPR011008">
    <property type="entry name" value="Dimeric_a/b-barrel"/>
</dbReference>
<sequence>MFARSTTIQGDPGAVEGGITFIRDEAMPAIMAMDGCVGMSLLVDRENGRCIATSSWRDEASMRATDQAVATYRGRGGELLGGTPQVEEWEVAVMHRDHATTDRTCCRVTWARPRDMDATVEMWRTRLLAAFELMDGFCSASLLIDRARGLTCGTVTFDSREALVGTRERAREIRDMAARELGVEFLDIAEFDLALAHLRLPELV</sequence>
<evidence type="ECO:0000313" key="2">
    <source>
        <dbReference type="Proteomes" id="UP000295198"/>
    </source>
</evidence>
<protein>
    <recommendedName>
        <fullName evidence="3">ABM domain-containing protein</fullName>
    </recommendedName>
</protein>
<gene>
    <name evidence="1" type="ORF">EKO23_14165</name>
</gene>
<dbReference type="EMBL" id="SDKM01000020">
    <property type="protein sequence ID" value="RYP84909.1"/>
    <property type="molecule type" value="Genomic_DNA"/>
</dbReference>
<dbReference type="RefSeq" id="WP_134718379.1">
    <property type="nucleotide sequence ID" value="NZ_SDKM01000020.1"/>
</dbReference>
<evidence type="ECO:0008006" key="3">
    <source>
        <dbReference type="Google" id="ProtNLM"/>
    </source>
</evidence>
<keyword evidence="2" id="KW-1185">Reference proteome</keyword>
<evidence type="ECO:0000313" key="1">
    <source>
        <dbReference type="EMBL" id="RYP84909.1"/>
    </source>
</evidence>
<dbReference type="AlphaFoldDB" id="A0A4V1XYY9"/>
<comment type="caution">
    <text evidence="1">The sequence shown here is derived from an EMBL/GenBank/DDBJ whole genome shotgun (WGS) entry which is preliminary data.</text>
</comment>
<name>A0A4V1XYY9_9ACTN</name>
<organism evidence="1 2">
    <name type="scientific">Nocardioides guangzhouensis</name>
    <dbReference type="NCBI Taxonomy" id="2497878"/>
    <lineage>
        <taxon>Bacteria</taxon>
        <taxon>Bacillati</taxon>
        <taxon>Actinomycetota</taxon>
        <taxon>Actinomycetes</taxon>
        <taxon>Propionibacteriales</taxon>
        <taxon>Nocardioidaceae</taxon>
        <taxon>Nocardioides</taxon>
    </lineage>
</organism>
<proteinExistence type="predicted"/>
<reference evidence="1 2" key="1">
    <citation type="submission" date="2019-01" db="EMBL/GenBank/DDBJ databases">
        <title>Nocardioides guangzhouensis sp. nov., an actinobacterium isolated from soil.</title>
        <authorList>
            <person name="Fu Y."/>
            <person name="Cai Y."/>
            <person name="Lin Z."/>
            <person name="Chen P."/>
        </authorList>
    </citation>
    <scope>NUCLEOTIDE SEQUENCE [LARGE SCALE GENOMIC DNA]</scope>
    <source>
        <strain evidence="1 2">130</strain>
    </source>
</reference>
<dbReference type="OrthoDB" id="5182530at2"/>